<dbReference type="VEuPathDB" id="FungiDB:BD410DRAFT_693857"/>
<name>A0A4Y7PHT0_9AGAM</name>
<organism evidence="1 2">
    <name type="scientific">Rickenella mellea</name>
    <dbReference type="NCBI Taxonomy" id="50990"/>
    <lineage>
        <taxon>Eukaryota</taxon>
        <taxon>Fungi</taxon>
        <taxon>Dikarya</taxon>
        <taxon>Basidiomycota</taxon>
        <taxon>Agaricomycotina</taxon>
        <taxon>Agaricomycetes</taxon>
        <taxon>Hymenochaetales</taxon>
        <taxon>Rickenellaceae</taxon>
        <taxon>Rickenella</taxon>
    </lineage>
</organism>
<protein>
    <submittedName>
        <fullName evidence="1">Uncharacterized protein</fullName>
    </submittedName>
</protein>
<accession>A0A4Y7PHT0</accession>
<feature type="non-terminal residue" evidence="1">
    <location>
        <position position="1"/>
    </location>
</feature>
<sequence length="156" mass="17814">LGWRNQGWKAQQEDYKSYAVLRDEFLRKPRGRAALLKGGIVWRLAIETLGSTAALSGPSQEVFTCGHQIILANGDAWWDDDLTSEELDLICGKYRISTGITSQTSDSSWWPKHSTWTKLVGQINHGYWNAICEDWFQRRLDSIRKGQASPRKASDW</sequence>
<proteinExistence type="predicted"/>
<dbReference type="AlphaFoldDB" id="A0A4Y7PHT0"/>
<dbReference type="Proteomes" id="UP000294933">
    <property type="component" value="Unassembled WGS sequence"/>
</dbReference>
<evidence type="ECO:0000313" key="2">
    <source>
        <dbReference type="Proteomes" id="UP000294933"/>
    </source>
</evidence>
<dbReference type="EMBL" id="ML170306">
    <property type="protein sequence ID" value="TDL14815.1"/>
    <property type="molecule type" value="Genomic_DNA"/>
</dbReference>
<feature type="non-terminal residue" evidence="1">
    <location>
        <position position="156"/>
    </location>
</feature>
<gene>
    <name evidence="1" type="ORF">BD410DRAFT_693857</name>
</gene>
<dbReference type="OrthoDB" id="3270336at2759"/>
<reference evidence="1 2" key="1">
    <citation type="submission" date="2018-06" db="EMBL/GenBank/DDBJ databases">
        <title>A transcriptomic atlas of mushroom development highlights an independent origin of complex multicellularity.</title>
        <authorList>
            <consortium name="DOE Joint Genome Institute"/>
            <person name="Krizsan K."/>
            <person name="Almasi E."/>
            <person name="Merenyi Z."/>
            <person name="Sahu N."/>
            <person name="Viragh M."/>
            <person name="Koszo T."/>
            <person name="Mondo S."/>
            <person name="Kiss B."/>
            <person name="Balint B."/>
            <person name="Kues U."/>
            <person name="Barry K."/>
            <person name="Hegedus J.C."/>
            <person name="Henrissat B."/>
            <person name="Johnson J."/>
            <person name="Lipzen A."/>
            <person name="Ohm R."/>
            <person name="Nagy I."/>
            <person name="Pangilinan J."/>
            <person name="Yan J."/>
            <person name="Xiong Y."/>
            <person name="Grigoriev I.V."/>
            <person name="Hibbett D.S."/>
            <person name="Nagy L.G."/>
        </authorList>
    </citation>
    <scope>NUCLEOTIDE SEQUENCE [LARGE SCALE GENOMIC DNA]</scope>
    <source>
        <strain evidence="1 2">SZMC22713</strain>
    </source>
</reference>
<evidence type="ECO:0000313" key="1">
    <source>
        <dbReference type="EMBL" id="TDL14815.1"/>
    </source>
</evidence>
<keyword evidence="2" id="KW-1185">Reference proteome</keyword>